<evidence type="ECO:0000313" key="3">
    <source>
        <dbReference type="EMBL" id="EKD05090.1"/>
    </source>
</evidence>
<dbReference type="InterPro" id="IPR036047">
    <property type="entry name" value="F-box-like_dom_sf"/>
</dbReference>
<accession>K1VLP7</accession>
<dbReference type="Pfam" id="PF12937">
    <property type="entry name" value="F-box-like"/>
    <property type="match status" value="1"/>
</dbReference>
<dbReference type="OrthoDB" id="3174109at2759"/>
<dbReference type="PROSITE" id="PS50181">
    <property type="entry name" value="FBOX"/>
    <property type="match status" value="1"/>
</dbReference>
<dbReference type="InParanoid" id="K1VLP7"/>
<dbReference type="HOGENOM" id="CLU_413881_0_0_1"/>
<dbReference type="AlphaFoldDB" id="K1VLP7"/>
<dbReference type="CDD" id="cd09917">
    <property type="entry name" value="F-box_SF"/>
    <property type="match status" value="1"/>
</dbReference>
<feature type="compositionally biased region" description="Low complexity" evidence="1">
    <location>
        <begin position="11"/>
        <end position="27"/>
    </location>
</feature>
<gene>
    <name evidence="3" type="ORF">A1Q2_00634</name>
</gene>
<dbReference type="OMA" id="AVHITTI"/>
<reference evidence="3 4" key="1">
    <citation type="journal article" date="2012" name="Eukaryot. Cell">
        <title>Genome sequence of the Trichosporon asahii environmental strain CBS 8904.</title>
        <authorList>
            <person name="Yang R.Y."/>
            <person name="Li H.T."/>
            <person name="Zhu H."/>
            <person name="Zhou G.P."/>
            <person name="Wang M."/>
            <person name="Wang L."/>
        </authorList>
    </citation>
    <scope>NUCLEOTIDE SEQUENCE [LARGE SCALE GENOMIC DNA]</scope>
    <source>
        <strain evidence="3 4">CBS 8904</strain>
    </source>
</reference>
<organism evidence="3 4">
    <name type="scientific">Trichosporon asahii var. asahii (strain CBS 8904)</name>
    <name type="common">Yeast</name>
    <dbReference type="NCBI Taxonomy" id="1220162"/>
    <lineage>
        <taxon>Eukaryota</taxon>
        <taxon>Fungi</taxon>
        <taxon>Dikarya</taxon>
        <taxon>Basidiomycota</taxon>
        <taxon>Agaricomycotina</taxon>
        <taxon>Tremellomycetes</taxon>
        <taxon>Trichosporonales</taxon>
        <taxon>Trichosporonaceae</taxon>
        <taxon>Trichosporon</taxon>
    </lineage>
</organism>
<keyword evidence="4" id="KW-1185">Reference proteome</keyword>
<sequence length="734" mass="83205">MGASAGRMDPSSEPTTPSASSVSTVTTGEPSDPPSQLPSSRNSPFSDDPSFPSTKHKRLSYETPRDGQRVTLMDMPEEILMEIIMNLDADSLSKCYRVCKHIHSFMSNSSAVSLRHALLANSLRLNPNALKARPDMPHQVPKSSVSLLNQLRERLTRLHNLSPSTEKLVPFREAEGRLYEYLEGVLLRSPVDLTLGGQHATYSRDLAVYDFRKPDEWEEMTVDGSVHDEDVDEVVEETEESDLDSVRTHYKSSFVIHELAVDPGQDLLLLATSGHRDRGTIMYCMEIHLLSLSTFKPHPLAETPVLNFHPTRWQTTSNLEFQICDDALFVLRKQTVWDVAMPRVHVRIPDQLIGWNWKTGRMCSELTSAAKQELVSFQLLTPTSFIVTAYRPVAEVDDAHDLDFSHHLDLYAFPPFDQLPSDSDRRWRPTLVKTFDLPRFTTDLRNNILPPQMSVRVEPPPRQSFPEYPLHAPPPFVPDPATGVVLVSVRQQLLNVEEPDDIDVLHFMFVFPKPLLISYLPNVEDLDERLARNTFIPPAAVTVSEKQLEELWADVPRTVTWDELAPHVRALGPKHPQAEWVCYVYQNRYVTVEEVLFGPEEDSGSEDGHVLVPHLCCYDFDRRRVQHEINKRLDLLASEGKLTGDSVTDLDAVEGDWDGIQLVLAADEHEKSLPLDDAVTCGQEFPYLITRKECEEDTIPLIDAERILTVCRPDIWSEDNDFGTNHGSIKVMNF</sequence>
<protein>
    <recommendedName>
        <fullName evidence="2">F-box domain-containing protein</fullName>
    </recommendedName>
</protein>
<dbReference type="SUPFAM" id="SSF81383">
    <property type="entry name" value="F-box domain"/>
    <property type="match status" value="1"/>
</dbReference>
<feature type="region of interest" description="Disordered" evidence="1">
    <location>
        <begin position="1"/>
        <end position="67"/>
    </location>
</feature>
<feature type="domain" description="F-box" evidence="2">
    <location>
        <begin position="69"/>
        <end position="117"/>
    </location>
</feature>
<dbReference type="EMBL" id="AMBO01000146">
    <property type="protein sequence ID" value="EKD05090.1"/>
    <property type="molecule type" value="Genomic_DNA"/>
</dbReference>
<feature type="compositionally biased region" description="Low complexity" evidence="1">
    <location>
        <begin position="38"/>
        <end position="53"/>
    </location>
</feature>
<evidence type="ECO:0000313" key="4">
    <source>
        <dbReference type="Proteomes" id="UP000006757"/>
    </source>
</evidence>
<proteinExistence type="predicted"/>
<dbReference type="eggNOG" id="ENOG502SJQ6">
    <property type="taxonomic scope" value="Eukaryota"/>
</dbReference>
<dbReference type="InterPro" id="IPR001810">
    <property type="entry name" value="F-box_dom"/>
</dbReference>
<evidence type="ECO:0000256" key="1">
    <source>
        <dbReference type="SAM" id="MobiDB-lite"/>
    </source>
</evidence>
<dbReference type="Gene3D" id="1.20.1280.50">
    <property type="match status" value="1"/>
</dbReference>
<comment type="caution">
    <text evidence="3">The sequence shown here is derived from an EMBL/GenBank/DDBJ whole genome shotgun (WGS) entry which is preliminary data.</text>
</comment>
<evidence type="ECO:0000259" key="2">
    <source>
        <dbReference type="PROSITE" id="PS50181"/>
    </source>
</evidence>
<name>K1VLP7_TRIAC</name>
<dbReference type="Proteomes" id="UP000006757">
    <property type="component" value="Unassembled WGS sequence"/>
</dbReference>